<proteinExistence type="predicted"/>
<gene>
    <name evidence="1" type="ORF">AVEN_265374_1</name>
</gene>
<keyword evidence="2" id="KW-1185">Reference proteome</keyword>
<evidence type="ECO:0000313" key="1">
    <source>
        <dbReference type="EMBL" id="GBM80134.1"/>
    </source>
</evidence>
<dbReference type="AlphaFoldDB" id="A0A4Y2IR39"/>
<comment type="caution">
    <text evidence="1">The sequence shown here is derived from an EMBL/GenBank/DDBJ whole genome shotgun (WGS) entry which is preliminary data.</text>
</comment>
<organism evidence="1 2">
    <name type="scientific">Araneus ventricosus</name>
    <name type="common">Orbweaver spider</name>
    <name type="synonym">Epeira ventricosa</name>
    <dbReference type="NCBI Taxonomy" id="182803"/>
    <lineage>
        <taxon>Eukaryota</taxon>
        <taxon>Metazoa</taxon>
        <taxon>Ecdysozoa</taxon>
        <taxon>Arthropoda</taxon>
        <taxon>Chelicerata</taxon>
        <taxon>Arachnida</taxon>
        <taxon>Araneae</taxon>
        <taxon>Araneomorphae</taxon>
        <taxon>Entelegynae</taxon>
        <taxon>Araneoidea</taxon>
        <taxon>Araneidae</taxon>
        <taxon>Araneus</taxon>
    </lineage>
</organism>
<name>A0A4Y2IR39_ARAVE</name>
<reference evidence="1 2" key="1">
    <citation type="journal article" date="2019" name="Sci. Rep.">
        <title>Orb-weaving spider Araneus ventricosus genome elucidates the spidroin gene catalogue.</title>
        <authorList>
            <person name="Kono N."/>
            <person name="Nakamura H."/>
            <person name="Ohtoshi R."/>
            <person name="Moran D.A.P."/>
            <person name="Shinohara A."/>
            <person name="Yoshida Y."/>
            <person name="Fujiwara M."/>
            <person name="Mori M."/>
            <person name="Tomita M."/>
            <person name="Arakawa K."/>
        </authorList>
    </citation>
    <scope>NUCLEOTIDE SEQUENCE [LARGE SCALE GENOMIC DNA]</scope>
</reference>
<dbReference type="Proteomes" id="UP000499080">
    <property type="component" value="Unassembled WGS sequence"/>
</dbReference>
<evidence type="ECO:0000313" key="2">
    <source>
        <dbReference type="Proteomes" id="UP000499080"/>
    </source>
</evidence>
<dbReference type="EMBL" id="BGPR01002862">
    <property type="protein sequence ID" value="GBM80134.1"/>
    <property type="molecule type" value="Genomic_DNA"/>
</dbReference>
<protein>
    <submittedName>
        <fullName evidence="1">Uncharacterized protein</fullName>
    </submittedName>
</protein>
<sequence>MRGRWRNFILSCQMQRRCNCSASVPLAHVFIRVPVQSTFFGLCQFQSSNTISPTHFSEERVFLTGSTNGVSHLASAEHEPSRLHIYKPYPDRTEARNRAI</sequence>
<accession>A0A4Y2IR39</accession>